<dbReference type="EMBL" id="PCRH01000017">
    <property type="protein sequence ID" value="PIP17291.1"/>
    <property type="molecule type" value="Genomic_DNA"/>
</dbReference>
<evidence type="ECO:0000313" key="2">
    <source>
        <dbReference type="Proteomes" id="UP000231480"/>
    </source>
</evidence>
<sequence length="124" mass="14480">MVKAVSRHFNLKNITACPILKAEVQPIQARIDWYYELVMNNGGTCESFVVISGNSQVLNSYKNRYKFRFVDWRKVKADKFLDNIFFASRDGNARKIREMIKSGCTISENLVLPEILEIIKRRFN</sequence>
<gene>
    <name evidence="1" type="ORF">COX44_00715</name>
</gene>
<protein>
    <submittedName>
        <fullName evidence="1">Uncharacterized protein</fullName>
    </submittedName>
</protein>
<accession>A0A2G9YFJ2</accession>
<comment type="caution">
    <text evidence="1">The sequence shown here is derived from an EMBL/GenBank/DDBJ whole genome shotgun (WGS) entry which is preliminary data.</text>
</comment>
<proteinExistence type="predicted"/>
<reference evidence="1 2" key="1">
    <citation type="submission" date="2017-09" db="EMBL/GenBank/DDBJ databases">
        <title>Depth-based differentiation of microbial function through sediment-hosted aquifers and enrichment of novel symbionts in the deep terrestrial subsurface.</title>
        <authorList>
            <person name="Probst A.J."/>
            <person name="Ladd B."/>
            <person name="Jarett J.K."/>
            <person name="Geller-Mcgrath D.E."/>
            <person name="Sieber C.M."/>
            <person name="Emerson J.B."/>
            <person name="Anantharaman K."/>
            <person name="Thomas B.C."/>
            <person name="Malmstrom R."/>
            <person name="Stieglmeier M."/>
            <person name="Klingl A."/>
            <person name="Woyke T."/>
            <person name="Ryan C.M."/>
            <person name="Banfield J.F."/>
        </authorList>
    </citation>
    <scope>NUCLEOTIDE SEQUENCE [LARGE SCALE GENOMIC DNA]</scope>
    <source>
        <strain evidence="1">CG23_combo_of_CG06-09_8_20_14_all_37_13</strain>
    </source>
</reference>
<dbReference type="AlphaFoldDB" id="A0A2G9YFJ2"/>
<evidence type="ECO:0000313" key="1">
    <source>
        <dbReference type="EMBL" id="PIP17291.1"/>
    </source>
</evidence>
<name>A0A2G9YFJ2_9BACT</name>
<organism evidence="1 2">
    <name type="scientific">Candidatus Portnoybacteria bacterium CG23_combo_of_CG06-09_8_20_14_all_37_13</name>
    <dbReference type="NCBI Taxonomy" id="1974819"/>
    <lineage>
        <taxon>Bacteria</taxon>
        <taxon>Candidatus Portnoyibacteriota</taxon>
    </lineage>
</organism>
<dbReference type="Proteomes" id="UP000231480">
    <property type="component" value="Unassembled WGS sequence"/>
</dbReference>